<evidence type="ECO:0000256" key="8">
    <source>
        <dbReference type="ARBA" id="ARBA00066766"/>
    </source>
</evidence>
<evidence type="ECO:0000256" key="6">
    <source>
        <dbReference type="ARBA" id="ARBA00052558"/>
    </source>
</evidence>
<dbReference type="RefSeq" id="WP_036654441.1">
    <property type="nucleotide sequence ID" value="NZ_CP020557.1"/>
</dbReference>
<feature type="binding site" evidence="9">
    <location>
        <position position="179"/>
    </location>
    <ligand>
        <name>Zn(2+)</name>
        <dbReference type="ChEBI" id="CHEBI:29105"/>
    </ligand>
</feature>
<dbReference type="FunFam" id="1.10.340.30:FF:000009">
    <property type="entry name" value="DNA-3-methyladenine glycosylase I"/>
    <property type="match status" value="1"/>
</dbReference>
<dbReference type="Pfam" id="PF03352">
    <property type="entry name" value="Adenine_glyco"/>
    <property type="match status" value="1"/>
</dbReference>
<evidence type="ECO:0000256" key="1">
    <source>
        <dbReference type="ARBA" id="ARBA00022723"/>
    </source>
</evidence>
<dbReference type="GO" id="GO:0008725">
    <property type="term" value="F:DNA-3-methyladenine glycosylase activity"/>
    <property type="evidence" value="ECO:0007669"/>
    <property type="project" value="UniProtKB-EC"/>
</dbReference>
<keyword evidence="2" id="KW-0227">DNA damage</keyword>
<evidence type="ECO:0000256" key="4">
    <source>
        <dbReference type="ARBA" id="ARBA00022833"/>
    </source>
</evidence>
<protein>
    <recommendedName>
        <fullName evidence="8">DNA-3-methyladenine glycosylase I</fullName>
        <ecNumber evidence="8">3.2.2.20</ecNumber>
    </recommendedName>
</protein>
<dbReference type="InterPro" id="IPR011257">
    <property type="entry name" value="DNA_glycosylase"/>
</dbReference>
<feature type="binding site" evidence="9">
    <location>
        <position position="4"/>
    </location>
    <ligand>
        <name>Zn(2+)</name>
        <dbReference type="ChEBI" id="CHEBI:29105"/>
    </ligand>
</feature>
<accession>A0A1V0UN83</accession>
<organism evidence="10 11">
    <name type="scientific">Paenibacillus larvae subsp. pulvifaciens</name>
    <dbReference type="NCBI Taxonomy" id="1477"/>
    <lineage>
        <taxon>Bacteria</taxon>
        <taxon>Bacillati</taxon>
        <taxon>Bacillota</taxon>
        <taxon>Bacilli</taxon>
        <taxon>Bacillales</taxon>
        <taxon>Paenibacillaceae</taxon>
        <taxon>Paenibacillus</taxon>
    </lineage>
</organism>
<dbReference type="AlphaFoldDB" id="A0A1V0UN83"/>
<dbReference type="Gene3D" id="1.10.340.30">
    <property type="entry name" value="Hypothetical protein, domain 2"/>
    <property type="match status" value="1"/>
</dbReference>
<evidence type="ECO:0000256" key="7">
    <source>
        <dbReference type="ARBA" id="ARBA00057608"/>
    </source>
</evidence>
<keyword evidence="5" id="KW-0234">DNA repair</keyword>
<sequence>MNRCEWVTSDPLYLCYHDEEWGVPVKDDRKLFELLVLEGAQAGLSWLTVLKKRENYREAFYGFDVDKVSAMTERDVIRLKGNEGIIRNERKIRSAIQNAQKVKELQQVYGSFSSYIWGFVGGEVIQNVWKSHKEVPASTLLSDKISKELKRQGFSFVGSTICYSFMQAAGMVNDHIISCFRHKECGELPGTK</sequence>
<keyword evidence="4 9" id="KW-0862">Zinc</keyword>
<comment type="catalytic activity">
    <reaction evidence="6">
        <text>Hydrolysis of alkylated DNA, releasing 3-methyladenine.</text>
        <dbReference type="EC" id="3.2.2.20"/>
    </reaction>
</comment>
<dbReference type="NCBIfam" id="TIGR00624">
    <property type="entry name" value="tag"/>
    <property type="match status" value="1"/>
</dbReference>
<name>A0A1V0UN83_9BACL</name>
<feature type="binding site" evidence="9">
    <location>
        <position position="175"/>
    </location>
    <ligand>
        <name>Zn(2+)</name>
        <dbReference type="ChEBI" id="CHEBI:29105"/>
    </ligand>
</feature>
<evidence type="ECO:0000256" key="9">
    <source>
        <dbReference type="PIRSR" id="PIRSR604597-1"/>
    </source>
</evidence>
<proteinExistence type="predicted"/>
<dbReference type="EMBL" id="CP020557">
    <property type="protein sequence ID" value="ARF66735.1"/>
    <property type="molecule type" value="Genomic_DNA"/>
</dbReference>
<dbReference type="GO" id="GO:0006284">
    <property type="term" value="P:base-excision repair"/>
    <property type="evidence" value="ECO:0007669"/>
    <property type="project" value="InterPro"/>
</dbReference>
<dbReference type="EC" id="3.2.2.20" evidence="8"/>
<dbReference type="Proteomes" id="UP000192727">
    <property type="component" value="Chromosome"/>
</dbReference>
<evidence type="ECO:0000256" key="3">
    <source>
        <dbReference type="ARBA" id="ARBA00022801"/>
    </source>
</evidence>
<dbReference type="GO" id="GO:0046872">
    <property type="term" value="F:metal ion binding"/>
    <property type="evidence" value="ECO:0007669"/>
    <property type="project" value="UniProtKB-KW"/>
</dbReference>
<dbReference type="PANTHER" id="PTHR31116">
    <property type="entry name" value="OS04G0501200 PROTEIN"/>
    <property type="match status" value="1"/>
</dbReference>
<keyword evidence="1 9" id="KW-0479">Metal-binding</keyword>
<dbReference type="InterPro" id="IPR005019">
    <property type="entry name" value="Adenine_glyco"/>
</dbReference>
<gene>
    <name evidence="10" type="ORF">B7C51_01270</name>
</gene>
<evidence type="ECO:0000256" key="5">
    <source>
        <dbReference type="ARBA" id="ARBA00023204"/>
    </source>
</evidence>
<feature type="binding site" evidence="9">
    <location>
        <position position="17"/>
    </location>
    <ligand>
        <name>Zn(2+)</name>
        <dbReference type="ChEBI" id="CHEBI:29105"/>
    </ligand>
</feature>
<evidence type="ECO:0000256" key="2">
    <source>
        <dbReference type="ARBA" id="ARBA00022763"/>
    </source>
</evidence>
<dbReference type="PANTHER" id="PTHR31116:SF29">
    <property type="entry name" value="DNA GLYCOSYLASE SUPERFAMILY PROTEIN"/>
    <property type="match status" value="1"/>
</dbReference>
<reference evidence="10 11" key="1">
    <citation type="submission" date="2017-03" db="EMBL/GenBank/DDBJ databases">
        <title>Paenibacillus larvae genome sequencing.</title>
        <authorList>
            <person name="Dingman D.W."/>
        </authorList>
    </citation>
    <scope>NUCLEOTIDE SEQUENCE [LARGE SCALE GENOMIC DNA]</scope>
    <source>
        <strain evidence="10 11">SAG 10367</strain>
    </source>
</reference>
<keyword evidence="3" id="KW-0378">Hydrolase</keyword>
<dbReference type="InterPro" id="IPR004597">
    <property type="entry name" value="Tag"/>
</dbReference>
<evidence type="ECO:0000313" key="10">
    <source>
        <dbReference type="EMBL" id="ARF66735.1"/>
    </source>
</evidence>
<dbReference type="SUPFAM" id="SSF48150">
    <property type="entry name" value="DNA-glycosylase"/>
    <property type="match status" value="1"/>
</dbReference>
<evidence type="ECO:0000313" key="11">
    <source>
        <dbReference type="Proteomes" id="UP000192727"/>
    </source>
</evidence>
<comment type="function">
    <text evidence="7">Hydrolysis of the deoxyribose N-glycosidic bond to excise 3-methyladenine from the damaged DNA polymer formed by alkylation lesions.</text>
</comment>